<comment type="function">
    <text evidence="2">Antitoxin component of a type II toxin-antitoxin (TA) system.</text>
</comment>
<dbReference type="Gene3D" id="3.40.1620.10">
    <property type="entry name" value="YefM-like domain"/>
    <property type="match status" value="1"/>
</dbReference>
<dbReference type="Pfam" id="PF02604">
    <property type="entry name" value="PhdYeFM_antitox"/>
    <property type="match status" value="1"/>
</dbReference>
<evidence type="ECO:0000256" key="2">
    <source>
        <dbReference type="RuleBase" id="RU362080"/>
    </source>
</evidence>
<gene>
    <name evidence="3" type="ORF">VB774_16345</name>
</gene>
<proteinExistence type="inferred from homology"/>
<reference evidence="3 4" key="1">
    <citation type="submission" date="2023-12" db="EMBL/GenBank/DDBJ databases">
        <title>Baltic Sea Cyanobacteria.</title>
        <authorList>
            <person name="Delbaje E."/>
            <person name="Fewer D.P."/>
            <person name="Shishido T.K."/>
        </authorList>
    </citation>
    <scope>NUCLEOTIDE SEQUENCE [LARGE SCALE GENOMIC DNA]</scope>
    <source>
        <strain evidence="3 4">UHCC 0370</strain>
    </source>
</reference>
<keyword evidence="4" id="KW-1185">Reference proteome</keyword>
<dbReference type="InterPro" id="IPR006442">
    <property type="entry name" value="Antitoxin_Phd/YefM"/>
</dbReference>
<dbReference type="Gene3D" id="6.10.250.330">
    <property type="match status" value="1"/>
</dbReference>
<comment type="caution">
    <text evidence="3">The sequence shown here is derived from an EMBL/GenBank/DDBJ whole genome shotgun (WGS) entry which is preliminary data.</text>
</comment>
<evidence type="ECO:0000313" key="3">
    <source>
        <dbReference type="EMBL" id="MEA5479192.1"/>
    </source>
</evidence>
<dbReference type="NCBIfam" id="TIGR01552">
    <property type="entry name" value="phd_fam"/>
    <property type="match status" value="1"/>
</dbReference>
<evidence type="ECO:0000313" key="4">
    <source>
        <dbReference type="Proteomes" id="UP001301388"/>
    </source>
</evidence>
<dbReference type="PANTHER" id="PTHR33713">
    <property type="entry name" value="ANTITOXIN YAFN-RELATED"/>
    <property type="match status" value="1"/>
</dbReference>
<dbReference type="SUPFAM" id="SSF143120">
    <property type="entry name" value="YefM-like"/>
    <property type="match status" value="1"/>
</dbReference>
<protein>
    <recommendedName>
        <fullName evidence="2">Antitoxin</fullName>
    </recommendedName>
</protein>
<sequence>MNVISYVDAQSNLAKMIDQVCDRHDPLIITRHQQPSAVLLSLEDYESLTETAYLLKSRNNAKRIFEAIAELESGGGTVRELIE</sequence>
<dbReference type="InterPro" id="IPR036165">
    <property type="entry name" value="YefM-like_sf"/>
</dbReference>
<dbReference type="RefSeq" id="WP_323262491.1">
    <property type="nucleotide sequence ID" value="NZ_JAYGIE010000084.1"/>
</dbReference>
<evidence type="ECO:0000256" key="1">
    <source>
        <dbReference type="ARBA" id="ARBA00009981"/>
    </source>
</evidence>
<dbReference type="Proteomes" id="UP001301388">
    <property type="component" value="Unassembled WGS sequence"/>
</dbReference>
<dbReference type="EMBL" id="JAYGIE010000084">
    <property type="protein sequence ID" value="MEA5479192.1"/>
    <property type="molecule type" value="Genomic_DNA"/>
</dbReference>
<name>A0ABU5TLQ8_9CYAN</name>
<accession>A0ABU5TLQ8</accession>
<comment type="similarity">
    <text evidence="1 2">Belongs to the phD/YefM antitoxin family.</text>
</comment>
<organism evidence="3 4">
    <name type="scientific">Pseudanabaena galeata UHCC 0370</name>
    <dbReference type="NCBI Taxonomy" id="3110310"/>
    <lineage>
        <taxon>Bacteria</taxon>
        <taxon>Bacillati</taxon>
        <taxon>Cyanobacteriota</taxon>
        <taxon>Cyanophyceae</taxon>
        <taxon>Pseudanabaenales</taxon>
        <taxon>Pseudanabaenaceae</taxon>
        <taxon>Pseudanabaena</taxon>
    </lineage>
</organism>
<dbReference type="PANTHER" id="PTHR33713:SF6">
    <property type="entry name" value="ANTITOXIN YEFM"/>
    <property type="match status" value="1"/>
</dbReference>
<dbReference type="InterPro" id="IPR051405">
    <property type="entry name" value="phD/YefM_antitoxin"/>
</dbReference>